<dbReference type="SUPFAM" id="SSF56219">
    <property type="entry name" value="DNase I-like"/>
    <property type="match status" value="1"/>
</dbReference>
<dbReference type="PANTHER" id="PTHR41349">
    <property type="match status" value="1"/>
</dbReference>
<protein>
    <recommendedName>
        <fullName evidence="4">Exonuclease III</fullName>
    </recommendedName>
</protein>
<keyword evidence="1" id="KW-0732">Signal</keyword>
<evidence type="ECO:0000256" key="1">
    <source>
        <dbReference type="SAM" id="SignalP"/>
    </source>
</evidence>
<dbReference type="RefSeq" id="WP_380552938.1">
    <property type="nucleotide sequence ID" value="NZ_JBHEZY010000004.1"/>
</dbReference>
<feature type="signal peptide" evidence="1">
    <location>
        <begin position="1"/>
        <end position="27"/>
    </location>
</feature>
<organism evidence="2 3">
    <name type="scientific">Streptacidiphilus alkalitolerans</name>
    <dbReference type="NCBI Taxonomy" id="3342712"/>
    <lineage>
        <taxon>Bacteria</taxon>
        <taxon>Bacillati</taxon>
        <taxon>Actinomycetota</taxon>
        <taxon>Actinomycetes</taxon>
        <taxon>Kitasatosporales</taxon>
        <taxon>Streptomycetaceae</taxon>
        <taxon>Streptacidiphilus</taxon>
    </lineage>
</organism>
<dbReference type="Proteomes" id="UP001592530">
    <property type="component" value="Unassembled WGS sequence"/>
</dbReference>
<evidence type="ECO:0000313" key="2">
    <source>
        <dbReference type="EMBL" id="MFC1431849.1"/>
    </source>
</evidence>
<feature type="chain" id="PRO_5046517597" description="Exonuclease III" evidence="1">
    <location>
        <begin position="28"/>
        <end position="512"/>
    </location>
</feature>
<accession>A0ABV6X1X1</accession>
<gene>
    <name evidence="2" type="ORF">ACEZDB_14470</name>
</gene>
<evidence type="ECO:0008006" key="4">
    <source>
        <dbReference type="Google" id="ProtNLM"/>
    </source>
</evidence>
<reference evidence="2 3" key="1">
    <citation type="submission" date="2024-09" db="EMBL/GenBank/DDBJ databases">
        <authorList>
            <person name="Lee S.D."/>
        </authorList>
    </citation>
    <scope>NUCLEOTIDE SEQUENCE [LARGE SCALE GENOMIC DNA]</scope>
    <source>
        <strain evidence="2 3">N1-3</strain>
    </source>
</reference>
<dbReference type="Gene3D" id="3.60.10.10">
    <property type="entry name" value="Endonuclease/exonuclease/phosphatase"/>
    <property type="match status" value="1"/>
</dbReference>
<comment type="caution">
    <text evidence="2">The sequence shown here is derived from an EMBL/GenBank/DDBJ whole genome shotgun (WGS) entry which is preliminary data.</text>
</comment>
<dbReference type="PANTHER" id="PTHR41349:SF1">
    <property type="entry name" value="PROTEIN CBG08683"/>
    <property type="match status" value="1"/>
</dbReference>
<sequence length="512" mass="51933">MRRITAVLLALLAAVLVGGAVSAGASADVNGSTITLTSTAHPLEGDQLTFHFVTAAPGAKNWVGIYDGSRQPGNGASLVWKYTPGSSGDVTLDTSGLTGGPYSAYLLANDGYSILATSAPFSFAPRPAPVLPHFAVADFSARALTPGAPARIALGGLWIRPSGSTGGAPSFSRVSGDSWLDVAADGTVTGTAPADVPAHPALLTVQATDSAGHSAQLTVEVPVLAATDHPTLKTASLNLWDAGTHVDNPLEKQIAVVLGDDLDVVALQETGGSAAQKLADALGWYAYQSPGDLGVVSRLPLTDAQPPTAALPAAAVTVHLDATRTARVWTAHLDEAGYPPYAVCVDGASGAQALAAEQSSTRAAQATALAAAMRADLARAGQVPVVLAADLASPSDLDWTAKTSAAHCGAGAVKWPVTSTLARAGLQDAYRVVDHDPAKSPGATWSPVLTLHPGSTTTAEPQDRIDYVDFAGGLTPVQVQSLVTGWPKAEPDTAGNGWPSDHAAAVALFSVN</sequence>
<proteinExistence type="predicted"/>
<name>A0ABV6X1X1_9ACTN</name>
<dbReference type="InterPro" id="IPR036691">
    <property type="entry name" value="Endo/exonu/phosph_ase_sf"/>
</dbReference>
<evidence type="ECO:0000313" key="3">
    <source>
        <dbReference type="Proteomes" id="UP001592530"/>
    </source>
</evidence>
<dbReference type="EMBL" id="JBHEZY010000004">
    <property type="protein sequence ID" value="MFC1431849.1"/>
    <property type="molecule type" value="Genomic_DNA"/>
</dbReference>